<keyword evidence="6" id="KW-1185">Reference proteome</keyword>
<dbReference type="Gene3D" id="3.40.190.10">
    <property type="entry name" value="Periplasmic binding protein-like II"/>
    <property type="match status" value="2"/>
</dbReference>
<evidence type="ECO:0000256" key="1">
    <source>
        <dbReference type="ARBA" id="ARBA00010333"/>
    </source>
</evidence>
<dbReference type="AlphaFoldDB" id="A0A849VKV0"/>
<dbReference type="PANTHER" id="PTHR35936:SF19">
    <property type="entry name" value="AMINO-ACID-BINDING PROTEIN YXEM-RELATED"/>
    <property type="match status" value="1"/>
</dbReference>
<feature type="domain" description="Solute-binding protein family 3/N-terminal" evidence="4">
    <location>
        <begin position="21"/>
        <end position="241"/>
    </location>
</feature>
<feature type="chain" id="PRO_5032941955" evidence="3">
    <location>
        <begin position="18"/>
        <end position="242"/>
    </location>
</feature>
<accession>A0A849VKV0</accession>
<evidence type="ECO:0000259" key="4">
    <source>
        <dbReference type="SMART" id="SM00062"/>
    </source>
</evidence>
<evidence type="ECO:0000256" key="3">
    <source>
        <dbReference type="SAM" id="SignalP"/>
    </source>
</evidence>
<evidence type="ECO:0000256" key="2">
    <source>
        <dbReference type="ARBA" id="ARBA00022729"/>
    </source>
</evidence>
<comment type="similarity">
    <text evidence="1">Belongs to the bacterial solute-binding protein 3 family.</text>
</comment>
<organism evidence="5 6">
    <name type="scientific">Pseudoalteromonas caenipelagi</name>
    <dbReference type="NCBI Taxonomy" id="2726988"/>
    <lineage>
        <taxon>Bacteria</taxon>
        <taxon>Pseudomonadati</taxon>
        <taxon>Pseudomonadota</taxon>
        <taxon>Gammaproteobacteria</taxon>
        <taxon>Alteromonadales</taxon>
        <taxon>Pseudoalteromonadaceae</taxon>
        <taxon>Pseudoalteromonas</taxon>
    </lineage>
</organism>
<evidence type="ECO:0000313" key="6">
    <source>
        <dbReference type="Proteomes" id="UP000586305"/>
    </source>
</evidence>
<dbReference type="SUPFAM" id="SSF53850">
    <property type="entry name" value="Periplasmic binding protein-like II"/>
    <property type="match status" value="1"/>
</dbReference>
<sequence length="242" mass="27621">MKVWLLLLLFLASSAFAQKYTVLVYHGANPPYSFKENDKVVGIFTDIFARLAQLTGHEFEFVATSVARGQRFFDSGQVDIEPGVSMQWRIQQKVPGIYTITYAKSVEILLGNNANTLEDVSQAYGSLVGRVRGYRYGAFESHFDEDKLIVYDNISEKELLGQLAYGRLDYVLIGKDTAHYYMANNPAYRHFKDAYIIETAKVAMRLQPHLTDLKEQLNTALTTMVNNQEIAAIYKKYTDYQH</sequence>
<dbReference type="PANTHER" id="PTHR35936">
    <property type="entry name" value="MEMBRANE-BOUND LYTIC MUREIN TRANSGLYCOSYLASE F"/>
    <property type="match status" value="1"/>
</dbReference>
<comment type="caution">
    <text evidence="5">The sequence shown here is derived from an EMBL/GenBank/DDBJ whole genome shotgun (WGS) entry which is preliminary data.</text>
</comment>
<evidence type="ECO:0000313" key="5">
    <source>
        <dbReference type="EMBL" id="NOU52237.1"/>
    </source>
</evidence>
<dbReference type="Pfam" id="PF00497">
    <property type="entry name" value="SBP_bac_3"/>
    <property type="match status" value="1"/>
</dbReference>
<dbReference type="InterPro" id="IPR001638">
    <property type="entry name" value="Solute-binding_3/MltF_N"/>
</dbReference>
<dbReference type="Proteomes" id="UP000586305">
    <property type="component" value="Unassembled WGS sequence"/>
</dbReference>
<gene>
    <name evidence="5" type="ORF">HG263_17040</name>
</gene>
<protein>
    <submittedName>
        <fullName evidence="5">Amino acid ABC transporter substrate-binding protein</fullName>
    </submittedName>
</protein>
<keyword evidence="2 3" id="KW-0732">Signal</keyword>
<dbReference type="SMART" id="SM00062">
    <property type="entry name" value="PBPb"/>
    <property type="match status" value="1"/>
</dbReference>
<dbReference type="RefSeq" id="WP_171627296.1">
    <property type="nucleotide sequence ID" value="NZ_JABBPG010000008.1"/>
</dbReference>
<feature type="signal peptide" evidence="3">
    <location>
        <begin position="1"/>
        <end position="17"/>
    </location>
</feature>
<dbReference type="EMBL" id="JABBPG010000008">
    <property type="protein sequence ID" value="NOU52237.1"/>
    <property type="molecule type" value="Genomic_DNA"/>
</dbReference>
<proteinExistence type="inferred from homology"/>
<reference evidence="5 6" key="1">
    <citation type="submission" date="2020-04" db="EMBL/GenBank/DDBJ databases">
        <title>Pseudoalteromonas caenipelagi sp. nov., isolated from a tidal flat.</title>
        <authorList>
            <person name="Park S."/>
            <person name="Yoon J.-H."/>
        </authorList>
    </citation>
    <scope>NUCLEOTIDE SEQUENCE [LARGE SCALE GENOMIC DNA]</scope>
    <source>
        <strain evidence="5 6">JBTF-M23</strain>
    </source>
</reference>
<name>A0A849VKV0_9GAMM</name>